<comment type="caution">
    <text evidence="1">The sequence shown here is derived from an EMBL/GenBank/DDBJ whole genome shotgun (WGS) entry which is preliminary data.</text>
</comment>
<reference evidence="1" key="1">
    <citation type="submission" date="2023-01" db="EMBL/GenBank/DDBJ databases">
        <title>Colletotrichum chrysophilum M932 genome sequence.</title>
        <authorList>
            <person name="Baroncelli R."/>
        </authorList>
    </citation>
    <scope>NUCLEOTIDE SEQUENCE</scope>
    <source>
        <strain evidence="1">M932</strain>
    </source>
</reference>
<dbReference type="AlphaFoldDB" id="A0AAD9EJD2"/>
<name>A0AAD9EJD2_9PEZI</name>
<protein>
    <submittedName>
        <fullName evidence="1">Uncharacterized protein</fullName>
    </submittedName>
</protein>
<keyword evidence="2" id="KW-1185">Reference proteome</keyword>
<evidence type="ECO:0000313" key="1">
    <source>
        <dbReference type="EMBL" id="KAK1853889.1"/>
    </source>
</evidence>
<dbReference type="EMBL" id="JAQOWY010000046">
    <property type="protein sequence ID" value="KAK1853889.1"/>
    <property type="molecule type" value="Genomic_DNA"/>
</dbReference>
<dbReference type="Proteomes" id="UP001243330">
    <property type="component" value="Unassembled WGS sequence"/>
</dbReference>
<organism evidence="1 2">
    <name type="scientific">Colletotrichum chrysophilum</name>
    <dbReference type="NCBI Taxonomy" id="1836956"/>
    <lineage>
        <taxon>Eukaryota</taxon>
        <taxon>Fungi</taxon>
        <taxon>Dikarya</taxon>
        <taxon>Ascomycota</taxon>
        <taxon>Pezizomycotina</taxon>
        <taxon>Sordariomycetes</taxon>
        <taxon>Hypocreomycetidae</taxon>
        <taxon>Glomerellales</taxon>
        <taxon>Glomerellaceae</taxon>
        <taxon>Colletotrichum</taxon>
        <taxon>Colletotrichum gloeosporioides species complex</taxon>
    </lineage>
</organism>
<accession>A0AAD9EJD2</accession>
<sequence>MEVARSNGIEAVMFHGFHTAVYWKLSLRRTAPECVRLFMCQQQGEPCYGPSTPSSVSRIFRFSWYRFNTRASGC</sequence>
<evidence type="ECO:0000313" key="2">
    <source>
        <dbReference type="Proteomes" id="UP001243330"/>
    </source>
</evidence>
<proteinExistence type="predicted"/>
<gene>
    <name evidence="1" type="ORF">CCHR01_03427</name>
</gene>